<dbReference type="EMBL" id="JACCCQ010000001">
    <property type="protein sequence ID" value="NYF59866.1"/>
    <property type="molecule type" value="Genomic_DNA"/>
</dbReference>
<protein>
    <recommendedName>
        <fullName evidence="3">CBM6 domain-containing protein</fullName>
    </recommendedName>
</protein>
<dbReference type="PROSITE" id="PS51175">
    <property type="entry name" value="CBM6"/>
    <property type="match status" value="1"/>
</dbReference>
<keyword evidence="2" id="KW-0812">Transmembrane</keyword>
<dbReference type="RefSeq" id="WP_179805477.1">
    <property type="nucleotide sequence ID" value="NZ_JACCCQ010000001.1"/>
</dbReference>
<dbReference type="Pfam" id="PF22704">
    <property type="entry name" value="CBM13-like"/>
    <property type="match status" value="1"/>
</dbReference>
<keyword evidence="2" id="KW-1133">Transmembrane helix</keyword>
<keyword evidence="5" id="KW-1185">Reference proteome</keyword>
<comment type="caution">
    <text evidence="4">The sequence shown here is derived from an EMBL/GenBank/DDBJ whole genome shotgun (WGS) entry which is preliminary data.</text>
</comment>
<sequence>MSPRHGSGPDGMWRIGPIRLLAVVGVGYLIIVLTLAVMNVDLGLGGSPAADRPGPTTHLGPAFPTPDPATATPAEGGREVRVGSVATRPAAPSTAPPTTRPPATRPPAAPAAPMVVRSYEAESAENGLDNIRIFDCPGCSGGKKVGNIGRDMGTLQFNGLTARTGGSATVTIAYVNGESPRVGQISVNGAAPITLTFPGTGGWSSVGTMVVTVPLRPGPNTLKMFNPDAPAPDFDKITVAVR</sequence>
<evidence type="ECO:0000259" key="3">
    <source>
        <dbReference type="PROSITE" id="PS51175"/>
    </source>
</evidence>
<dbReference type="SUPFAM" id="SSF49785">
    <property type="entry name" value="Galactose-binding domain-like"/>
    <property type="match status" value="1"/>
</dbReference>
<name>A0ABX2RUI5_9ACTN</name>
<proteinExistence type="predicted"/>
<evidence type="ECO:0000313" key="4">
    <source>
        <dbReference type="EMBL" id="NYF59866.1"/>
    </source>
</evidence>
<reference evidence="4 5" key="1">
    <citation type="submission" date="2020-07" db="EMBL/GenBank/DDBJ databases">
        <title>Sequencing the genomes of 1000 actinobacteria strains.</title>
        <authorList>
            <person name="Klenk H.-P."/>
        </authorList>
    </citation>
    <scope>NUCLEOTIDE SEQUENCE [LARGE SCALE GENOMIC DNA]</scope>
    <source>
        <strain evidence="4 5">DSM 43814</strain>
    </source>
</reference>
<evidence type="ECO:0000256" key="2">
    <source>
        <dbReference type="SAM" id="Phobius"/>
    </source>
</evidence>
<dbReference type="InterPro" id="IPR008979">
    <property type="entry name" value="Galactose-bd-like_sf"/>
</dbReference>
<feature type="region of interest" description="Disordered" evidence="1">
    <location>
        <begin position="49"/>
        <end position="111"/>
    </location>
</feature>
<dbReference type="Gene3D" id="2.60.120.260">
    <property type="entry name" value="Galactose-binding domain-like"/>
    <property type="match status" value="1"/>
</dbReference>
<dbReference type="Proteomes" id="UP000631553">
    <property type="component" value="Unassembled WGS sequence"/>
</dbReference>
<feature type="compositionally biased region" description="Pro residues" evidence="1">
    <location>
        <begin position="94"/>
        <end position="110"/>
    </location>
</feature>
<gene>
    <name evidence="4" type="ORF">HDA35_005697</name>
</gene>
<feature type="domain" description="CBM6" evidence="3">
    <location>
        <begin position="117"/>
        <end position="240"/>
    </location>
</feature>
<dbReference type="InterPro" id="IPR005084">
    <property type="entry name" value="CBM6"/>
</dbReference>
<organism evidence="4 5">
    <name type="scientific">Micromonospora purpureochromogenes</name>
    <dbReference type="NCBI Taxonomy" id="47872"/>
    <lineage>
        <taxon>Bacteria</taxon>
        <taxon>Bacillati</taxon>
        <taxon>Actinomycetota</taxon>
        <taxon>Actinomycetes</taxon>
        <taxon>Micromonosporales</taxon>
        <taxon>Micromonosporaceae</taxon>
        <taxon>Micromonospora</taxon>
    </lineage>
</organism>
<evidence type="ECO:0000256" key="1">
    <source>
        <dbReference type="SAM" id="MobiDB-lite"/>
    </source>
</evidence>
<evidence type="ECO:0000313" key="5">
    <source>
        <dbReference type="Proteomes" id="UP000631553"/>
    </source>
</evidence>
<keyword evidence="2" id="KW-0472">Membrane</keyword>
<accession>A0ABX2RUI5</accession>
<dbReference type="CDD" id="cd04081">
    <property type="entry name" value="CBM35_galactosidase-like"/>
    <property type="match status" value="1"/>
</dbReference>
<feature type="transmembrane region" description="Helical" evidence="2">
    <location>
        <begin position="20"/>
        <end position="38"/>
    </location>
</feature>
<dbReference type="InterPro" id="IPR055240">
    <property type="entry name" value="CBM13-like"/>
</dbReference>